<evidence type="ECO:0000256" key="1">
    <source>
        <dbReference type="SAM" id="MobiDB-lite"/>
    </source>
</evidence>
<dbReference type="EMBL" id="LQQA01000013">
    <property type="protein sequence ID" value="ORX15458.1"/>
    <property type="molecule type" value="Genomic_DNA"/>
</dbReference>
<feature type="compositionally biased region" description="Low complexity" evidence="1">
    <location>
        <begin position="81"/>
        <end position="91"/>
    </location>
</feature>
<reference evidence="2 3" key="1">
    <citation type="submission" date="2016-01" db="EMBL/GenBank/DDBJ databases">
        <title>The new phylogeny of the genus Mycobacterium.</title>
        <authorList>
            <person name="Tarcisio F."/>
            <person name="Conor M."/>
            <person name="Antonella G."/>
            <person name="Elisabetta G."/>
            <person name="Giulia F.S."/>
            <person name="Sara T."/>
            <person name="Anna F."/>
            <person name="Clotilde B."/>
            <person name="Roberto B."/>
            <person name="Veronica D.S."/>
            <person name="Fabio R."/>
            <person name="Monica P."/>
            <person name="Olivier J."/>
            <person name="Enrico T."/>
            <person name="Nicola S."/>
        </authorList>
    </citation>
    <scope>NUCLEOTIDE SEQUENCE [LARGE SCALE GENOMIC DNA]</scope>
    <source>
        <strain evidence="2 3">ATCC 700010</strain>
    </source>
</reference>
<dbReference type="AlphaFoldDB" id="A0A1X2FAT8"/>
<organism evidence="2 3">
    <name type="scientific">Mycolicibacterium wolinskyi</name>
    <dbReference type="NCBI Taxonomy" id="59750"/>
    <lineage>
        <taxon>Bacteria</taxon>
        <taxon>Bacillati</taxon>
        <taxon>Actinomycetota</taxon>
        <taxon>Actinomycetes</taxon>
        <taxon>Mycobacteriales</taxon>
        <taxon>Mycobacteriaceae</taxon>
        <taxon>Mycolicibacterium</taxon>
    </lineage>
</organism>
<evidence type="ECO:0000313" key="3">
    <source>
        <dbReference type="Proteomes" id="UP000193964"/>
    </source>
</evidence>
<proteinExistence type="predicted"/>
<gene>
    <name evidence="2" type="ORF">AWC31_23010</name>
</gene>
<evidence type="ECO:0000313" key="2">
    <source>
        <dbReference type="EMBL" id="ORX15458.1"/>
    </source>
</evidence>
<dbReference type="Proteomes" id="UP000193964">
    <property type="component" value="Unassembled WGS sequence"/>
</dbReference>
<comment type="caution">
    <text evidence="2">The sequence shown here is derived from an EMBL/GenBank/DDBJ whole genome shotgun (WGS) entry which is preliminary data.</text>
</comment>
<protein>
    <submittedName>
        <fullName evidence="2">Uncharacterized protein</fullName>
    </submittedName>
</protein>
<sequence>MEPLPELESMPSVESDLASVCLDDVDERRGPCLPVVESLCVLGEPVRAGPFPRLSADADSELFDAVVPVSAQAVPCPAKIAAPTPSATARPPTRPTYLDAPT</sequence>
<accession>A0A1X2FAT8</accession>
<name>A0A1X2FAT8_9MYCO</name>
<feature type="region of interest" description="Disordered" evidence="1">
    <location>
        <begin position="81"/>
        <end position="102"/>
    </location>
</feature>